<evidence type="ECO:0000256" key="5">
    <source>
        <dbReference type="ARBA" id="ARBA00023033"/>
    </source>
</evidence>
<dbReference type="GO" id="GO:0004497">
    <property type="term" value="F:monooxygenase activity"/>
    <property type="evidence" value="ECO:0007669"/>
    <property type="project" value="UniProtKB-KW"/>
</dbReference>
<keyword evidence="3 6" id="KW-0479">Metal-binding</keyword>
<evidence type="ECO:0000256" key="2">
    <source>
        <dbReference type="ARBA" id="ARBA00010617"/>
    </source>
</evidence>
<dbReference type="PANTHER" id="PTHR46206">
    <property type="entry name" value="CYTOCHROME P450"/>
    <property type="match status" value="1"/>
</dbReference>
<comment type="similarity">
    <text evidence="2 7">Belongs to the cytochrome P450 family.</text>
</comment>
<feature type="transmembrane region" description="Helical" evidence="8">
    <location>
        <begin position="14"/>
        <end position="34"/>
    </location>
</feature>
<keyword evidence="6 7" id="KW-0349">Heme</keyword>
<keyword evidence="5 7" id="KW-0503">Monooxygenase</keyword>
<keyword evidence="8" id="KW-1133">Transmembrane helix</keyword>
<gene>
    <name evidence="9" type="ORF">LRAMOSA04884</name>
</gene>
<proteinExistence type="inferred from homology"/>
<dbReference type="GO" id="GO:0020037">
    <property type="term" value="F:heme binding"/>
    <property type="evidence" value="ECO:0007669"/>
    <property type="project" value="InterPro"/>
</dbReference>
<dbReference type="PROSITE" id="PS00086">
    <property type="entry name" value="CYTOCHROME_P450"/>
    <property type="match status" value="1"/>
</dbReference>
<dbReference type="GO" id="GO:0005506">
    <property type="term" value="F:iron ion binding"/>
    <property type="evidence" value="ECO:0007669"/>
    <property type="project" value="InterPro"/>
</dbReference>
<dbReference type="PRINTS" id="PR00465">
    <property type="entry name" value="EP450IV"/>
</dbReference>
<evidence type="ECO:0000313" key="9">
    <source>
        <dbReference type="EMBL" id="CDS12698.1"/>
    </source>
</evidence>
<dbReference type="PANTHER" id="PTHR46206:SF1">
    <property type="entry name" value="P450, PUTATIVE (EUROFUNG)-RELATED"/>
    <property type="match status" value="1"/>
</dbReference>
<keyword evidence="8" id="KW-0472">Membrane</keyword>
<dbReference type="EMBL" id="LK023368">
    <property type="protein sequence ID" value="CDS12698.1"/>
    <property type="molecule type" value="Genomic_DNA"/>
</dbReference>
<dbReference type="GO" id="GO:0016705">
    <property type="term" value="F:oxidoreductase activity, acting on paired donors, with incorporation or reduction of molecular oxygen"/>
    <property type="evidence" value="ECO:0007669"/>
    <property type="project" value="InterPro"/>
</dbReference>
<reference evidence="9" key="1">
    <citation type="journal article" date="2014" name="Genome Announc.">
        <title>De novo whole-genome sequence and genome annotation of Lichtheimia ramosa.</title>
        <authorList>
            <person name="Linde J."/>
            <person name="Schwartze V."/>
            <person name="Binder U."/>
            <person name="Lass-Florl C."/>
            <person name="Voigt K."/>
            <person name="Horn F."/>
        </authorList>
    </citation>
    <scope>NUCLEOTIDE SEQUENCE</scope>
    <source>
        <strain evidence="9">JMRC FSU:6197</strain>
    </source>
</reference>
<dbReference type="InterPro" id="IPR017972">
    <property type="entry name" value="Cyt_P450_CS"/>
</dbReference>
<name>A0A077X0F5_9FUNG</name>
<dbReference type="InterPro" id="IPR036396">
    <property type="entry name" value="Cyt_P450_sf"/>
</dbReference>
<dbReference type="Gene3D" id="1.10.630.10">
    <property type="entry name" value="Cytochrome P450"/>
    <property type="match status" value="1"/>
</dbReference>
<keyword evidence="8" id="KW-0812">Transmembrane</keyword>
<dbReference type="Pfam" id="PF00067">
    <property type="entry name" value="p450"/>
    <property type="match status" value="1"/>
</dbReference>
<sequence length="507" mass="57543">MQSIISNFLQQRQATTATVATTSIFAATVLLYSLRRFSRNKRDDSTPCIPYTFPFIGSTLEYLADTEAFAKKYSDLYGPIFKAHLFGKVVTVVGGQYAEEVFTNPDMSFIASNNKFINVDSALDKHAYKLTNDDLRHLILKHLKDNIDVYLARVQKECMHVLESKLDNHPVTLAGLYPLARALTANATGTVFGGSSMLSNDTLMDHFEYTADETLKDVIRSAPYTMFWPGLSYLYRGIIQPKFGSIKRHLKIIKNAVKPEVEHRLQTLRQKNTIHKEQDVMNYIIETHLLDQDDTIVTNSISNWFVVMSFLSVLTTSGALASVLEHLAKYPEYVNELLEEQNQVIPQDQMGVTSAEQKKLIKLDSFIREVFRITTKNFGHPHTNIGKQDVVLSNGTVVHPGDEVYINLWHVNFDPSIQQGVEDVDTFMPFRYVDKDKPAVRCSSNYLAFGLGRHACPGRWFAIDIIKTIVSIIIRHYELSLAPEDDKTGTPDELEKEARRVIVKPRI</sequence>
<evidence type="ECO:0000256" key="1">
    <source>
        <dbReference type="ARBA" id="ARBA00001971"/>
    </source>
</evidence>
<keyword evidence="7" id="KW-0560">Oxidoreductase</keyword>
<keyword evidence="4 6" id="KW-0408">Iron</keyword>
<dbReference type="InterPro" id="IPR002403">
    <property type="entry name" value="Cyt_P450_E_grp-IV"/>
</dbReference>
<evidence type="ECO:0000256" key="8">
    <source>
        <dbReference type="SAM" id="Phobius"/>
    </source>
</evidence>
<evidence type="ECO:0008006" key="10">
    <source>
        <dbReference type="Google" id="ProtNLM"/>
    </source>
</evidence>
<evidence type="ECO:0000256" key="4">
    <source>
        <dbReference type="ARBA" id="ARBA00023004"/>
    </source>
</evidence>
<evidence type="ECO:0000256" key="7">
    <source>
        <dbReference type="RuleBase" id="RU000461"/>
    </source>
</evidence>
<organism evidence="9">
    <name type="scientific">Lichtheimia ramosa</name>
    <dbReference type="NCBI Taxonomy" id="688394"/>
    <lineage>
        <taxon>Eukaryota</taxon>
        <taxon>Fungi</taxon>
        <taxon>Fungi incertae sedis</taxon>
        <taxon>Mucoromycota</taxon>
        <taxon>Mucoromycotina</taxon>
        <taxon>Mucoromycetes</taxon>
        <taxon>Mucorales</taxon>
        <taxon>Lichtheimiaceae</taxon>
        <taxon>Lichtheimia</taxon>
    </lineage>
</organism>
<protein>
    <recommendedName>
        <fullName evidence="10">Cytochrome P450</fullName>
    </recommendedName>
</protein>
<dbReference type="InterPro" id="IPR001128">
    <property type="entry name" value="Cyt_P450"/>
</dbReference>
<dbReference type="AlphaFoldDB" id="A0A077X0F5"/>
<dbReference type="OrthoDB" id="1844152at2759"/>
<feature type="binding site" description="axial binding residue" evidence="6">
    <location>
        <position position="456"/>
    </location>
    <ligand>
        <name>heme</name>
        <dbReference type="ChEBI" id="CHEBI:30413"/>
    </ligand>
    <ligandPart>
        <name>Fe</name>
        <dbReference type="ChEBI" id="CHEBI:18248"/>
    </ligandPart>
</feature>
<evidence type="ECO:0000256" key="6">
    <source>
        <dbReference type="PIRSR" id="PIRSR602403-1"/>
    </source>
</evidence>
<dbReference type="SUPFAM" id="SSF48264">
    <property type="entry name" value="Cytochrome P450"/>
    <property type="match status" value="1"/>
</dbReference>
<comment type="cofactor">
    <cofactor evidence="1 6">
        <name>heme</name>
        <dbReference type="ChEBI" id="CHEBI:30413"/>
    </cofactor>
</comment>
<accession>A0A077X0F5</accession>
<evidence type="ECO:0000256" key="3">
    <source>
        <dbReference type="ARBA" id="ARBA00022723"/>
    </source>
</evidence>